<reference evidence="1" key="1">
    <citation type="submission" date="2014-09" db="EMBL/GenBank/DDBJ databases">
        <authorList>
            <person name="Magalhaes I.L.F."/>
            <person name="Oliveira U."/>
            <person name="Santos F.R."/>
            <person name="Vidigal T.H.D.A."/>
            <person name="Brescovit A.D."/>
            <person name="Santos A.J."/>
        </authorList>
    </citation>
    <scope>NUCLEOTIDE SEQUENCE</scope>
    <source>
        <tissue evidence="1">Shoot tissue taken approximately 20 cm above the soil surface</tissue>
    </source>
</reference>
<proteinExistence type="predicted"/>
<evidence type="ECO:0000313" key="1">
    <source>
        <dbReference type="EMBL" id="JAD29832.1"/>
    </source>
</evidence>
<protein>
    <submittedName>
        <fullName evidence="1">Uncharacterized protein</fullName>
    </submittedName>
</protein>
<organism evidence="1">
    <name type="scientific">Arundo donax</name>
    <name type="common">Giant reed</name>
    <name type="synonym">Donax arundinaceus</name>
    <dbReference type="NCBI Taxonomy" id="35708"/>
    <lineage>
        <taxon>Eukaryota</taxon>
        <taxon>Viridiplantae</taxon>
        <taxon>Streptophyta</taxon>
        <taxon>Embryophyta</taxon>
        <taxon>Tracheophyta</taxon>
        <taxon>Spermatophyta</taxon>
        <taxon>Magnoliopsida</taxon>
        <taxon>Liliopsida</taxon>
        <taxon>Poales</taxon>
        <taxon>Poaceae</taxon>
        <taxon>PACMAD clade</taxon>
        <taxon>Arundinoideae</taxon>
        <taxon>Arundineae</taxon>
        <taxon>Arundo</taxon>
    </lineage>
</organism>
<sequence>MVRSSTPVEATDCVGAAAQRWNSLLIIGNARATISSLASFASSHISHTLLTDWRRLGSDAGSAAAAESREAAESERRWKS</sequence>
<dbReference type="AlphaFoldDB" id="A0A0A8Z4Q0"/>
<accession>A0A0A8Z4Q0</accession>
<reference evidence="1" key="2">
    <citation type="journal article" date="2015" name="Data Brief">
        <title>Shoot transcriptome of the giant reed, Arundo donax.</title>
        <authorList>
            <person name="Barrero R.A."/>
            <person name="Guerrero F.D."/>
            <person name="Moolhuijzen P."/>
            <person name="Goolsby J.A."/>
            <person name="Tidwell J."/>
            <person name="Bellgard S.E."/>
            <person name="Bellgard M.I."/>
        </authorList>
    </citation>
    <scope>NUCLEOTIDE SEQUENCE</scope>
    <source>
        <tissue evidence="1">Shoot tissue taken approximately 20 cm above the soil surface</tissue>
    </source>
</reference>
<name>A0A0A8Z4Q0_ARUDO</name>
<dbReference type="EMBL" id="GBRH01268063">
    <property type="protein sequence ID" value="JAD29832.1"/>
    <property type="molecule type" value="Transcribed_RNA"/>
</dbReference>